<accession>A0A5A9ZUD0</accession>
<sequence length="366" mass="41264">MVGCEPLKILAVLTVRNEAAYLLEWLAHHQTAGITDFLVFSNDCDDGTDLMLDRLAEMGLLTHVRNDGPHDKGGIQFTAMKLADKRPEVAAADWIITLDADEFINIHVGDHTVPALLAALPEASAITLTWRLFGSSDIVRYEDRPVTDQFTRAAPAVMYWPWRASMFKTLFRNDDTYAKLGVHRPRKPDPDRLHSARWFDGEGRELPSQFLTRQIFSPFGRPNHGLAQLNHYPLGSMENFVIKADRGRAVHNAHMLDLDYWVERNYNTETDTTIAALAPRRDAALAALKSDPGLAALHDAAVAWRKARFHELMQDEPYRALFGRLLQTPPSRPVRPEEARLILYHARLGQSRDAATTTTTTTGPRR</sequence>
<evidence type="ECO:0000313" key="2">
    <source>
        <dbReference type="Proteomes" id="UP000325291"/>
    </source>
</evidence>
<gene>
    <name evidence="1" type="ORF">FLO80_01140</name>
</gene>
<dbReference type="RefSeq" id="WP_111362163.1">
    <property type="nucleotide sequence ID" value="NZ_VINQ01000001.1"/>
</dbReference>
<keyword evidence="1" id="KW-0808">Transferase</keyword>
<comment type="caution">
    <text evidence="1">The sequence shown here is derived from an EMBL/GenBank/DDBJ whole genome shotgun (WGS) entry which is preliminary data.</text>
</comment>
<dbReference type="GO" id="GO:0016740">
    <property type="term" value="F:transferase activity"/>
    <property type="evidence" value="ECO:0007669"/>
    <property type="project" value="UniProtKB-KW"/>
</dbReference>
<keyword evidence="2" id="KW-1185">Reference proteome</keyword>
<dbReference type="SUPFAM" id="SSF53448">
    <property type="entry name" value="Nucleotide-diphospho-sugar transferases"/>
    <property type="match status" value="1"/>
</dbReference>
<protein>
    <submittedName>
        <fullName evidence="1">Glycosyltransferase family 2 protein</fullName>
    </submittedName>
</protein>
<reference evidence="1 2" key="1">
    <citation type="submission" date="2019-07" db="EMBL/GenBank/DDBJ databases">
        <title>Aquicoccus porphyridii gen. nov., sp. nov., isolated from a small marine red alga, Porphyridium marinum.</title>
        <authorList>
            <person name="Liu L."/>
        </authorList>
    </citation>
    <scope>NUCLEOTIDE SEQUENCE [LARGE SCALE GENOMIC DNA]</scope>
    <source>
        <strain evidence="1 2">L1 8-17</strain>
    </source>
</reference>
<dbReference type="AlphaFoldDB" id="A0A5A9ZUD0"/>
<dbReference type="Pfam" id="PF13704">
    <property type="entry name" value="Glyco_tranf_2_4"/>
    <property type="match status" value="1"/>
</dbReference>
<proteinExistence type="predicted"/>
<evidence type="ECO:0000313" key="1">
    <source>
        <dbReference type="EMBL" id="KAA0920810.1"/>
    </source>
</evidence>
<organism evidence="1 2">
    <name type="scientific">Aquicoccus porphyridii</name>
    <dbReference type="NCBI Taxonomy" id="1852029"/>
    <lineage>
        <taxon>Bacteria</taxon>
        <taxon>Pseudomonadati</taxon>
        <taxon>Pseudomonadota</taxon>
        <taxon>Alphaproteobacteria</taxon>
        <taxon>Rhodobacterales</taxon>
        <taxon>Paracoccaceae</taxon>
        <taxon>Aquicoccus</taxon>
    </lineage>
</organism>
<dbReference type="InterPro" id="IPR029044">
    <property type="entry name" value="Nucleotide-diphossugar_trans"/>
</dbReference>
<name>A0A5A9ZUD0_9RHOB</name>
<dbReference type="EMBL" id="VINQ01000001">
    <property type="protein sequence ID" value="KAA0920810.1"/>
    <property type="molecule type" value="Genomic_DNA"/>
</dbReference>
<dbReference type="Proteomes" id="UP000325291">
    <property type="component" value="Unassembled WGS sequence"/>
</dbReference>
<dbReference type="Gene3D" id="3.90.550.10">
    <property type="entry name" value="Spore Coat Polysaccharide Biosynthesis Protein SpsA, Chain A"/>
    <property type="match status" value="1"/>
</dbReference>